<dbReference type="FunFam" id="2.60.120.290:FF:000005">
    <property type="entry name" value="Procollagen C-endopeptidase enhancer 1"/>
    <property type="match status" value="6"/>
</dbReference>
<feature type="disulfide bond" evidence="28">
    <location>
        <begin position="219"/>
        <end position="228"/>
    </location>
</feature>
<evidence type="ECO:0000256" key="14">
    <source>
        <dbReference type="ARBA" id="ARBA00022927"/>
    </source>
</evidence>
<dbReference type="FunFam" id="2.10.25.10:FF:000027">
    <property type="entry name" value="Thrombospondin 3"/>
    <property type="match status" value="1"/>
</dbReference>
<evidence type="ECO:0000256" key="1">
    <source>
        <dbReference type="ARBA" id="ARBA00004177"/>
    </source>
</evidence>
<feature type="disulfide bond" evidence="28">
    <location>
        <begin position="176"/>
        <end position="185"/>
    </location>
</feature>
<dbReference type="InterPro" id="IPR049883">
    <property type="entry name" value="NOTCH1_EGF-like"/>
</dbReference>
<feature type="domain" description="CUB" evidence="31">
    <location>
        <begin position="1202"/>
        <end position="1314"/>
    </location>
</feature>
<dbReference type="PANTHER" id="PTHR24251:SF30">
    <property type="entry name" value="MEMBRANE FRIZZLED-RELATED PROTEIN"/>
    <property type="match status" value="1"/>
</dbReference>
<keyword evidence="20" id="KW-0753">Steroid metabolism</keyword>
<dbReference type="Pfam" id="PF07645">
    <property type="entry name" value="EGF_CA"/>
    <property type="match status" value="3"/>
</dbReference>
<comment type="subcellular location">
    <subcellularLocation>
        <location evidence="2">Cell membrane</location>
        <topology evidence="2">Peripheral membrane protein</topology>
    </subcellularLocation>
    <subcellularLocation>
        <location evidence="1">Endosome</location>
    </subcellularLocation>
    <subcellularLocation>
        <location evidence="23">Lysosome membrane</location>
        <topology evidence="23">Peripheral membrane protein</topology>
    </subcellularLocation>
</comment>
<proteinExistence type="predicted"/>
<feature type="domain" description="CUB" evidence="31">
    <location>
        <begin position="1941"/>
        <end position="2054"/>
    </location>
</feature>
<dbReference type="Pfam" id="PF00431">
    <property type="entry name" value="CUB"/>
    <property type="match status" value="27"/>
</dbReference>
<evidence type="ECO:0000256" key="5">
    <source>
        <dbReference type="ARBA" id="ARBA00022536"/>
    </source>
</evidence>
<dbReference type="GO" id="GO:0008203">
    <property type="term" value="P:cholesterol metabolic process"/>
    <property type="evidence" value="ECO:0007669"/>
    <property type="project" value="UniProtKB-KW"/>
</dbReference>
<evidence type="ECO:0000256" key="11">
    <source>
        <dbReference type="ARBA" id="ARBA00022737"/>
    </source>
</evidence>
<feature type="domain" description="CUB" evidence="31">
    <location>
        <begin position="495"/>
        <end position="608"/>
    </location>
</feature>
<feature type="domain" description="CUB" evidence="31">
    <location>
        <begin position="3477"/>
        <end position="3589"/>
    </location>
</feature>
<dbReference type="InterPro" id="IPR018097">
    <property type="entry name" value="EGF_Ca-bd_CS"/>
</dbReference>
<evidence type="ECO:0000259" key="31">
    <source>
        <dbReference type="PROSITE" id="PS01180"/>
    </source>
</evidence>
<evidence type="ECO:0000256" key="3">
    <source>
        <dbReference type="ARBA" id="ARBA00022448"/>
    </source>
</evidence>
<dbReference type="PROSITE" id="PS00022">
    <property type="entry name" value="EGF_1"/>
    <property type="match status" value="4"/>
</dbReference>
<evidence type="ECO:0000256" key="12">
    <source>
        <dbReference type="ARBA" id="ARBA00022753"/>
    </source>
</evidence>
<feature type="domain" description="CUB" evidence="31">
    <location>
        <begin position="3595"/>
        <end position="3714"/>
    </location>
</feature>
<feature type="disulfide bond" evidence="28">
    <location>
        <begin position="479"/>
        <end position="488"/>
    </location>
</feature>
<evidence type="ECO:0000256" key="13">
    <source>
        <dbReference type="ARBA" id="ARBA00022837"/>
    </source>
</evidence>
<evidence type="ECO:0000256" key="30">
    <source>
        <dbReference type="SAM" id="SignalP"/>
    </source>
</evidence>
<dbReference type="InterPro" id="IPR000859">
    <property type="entry name" value="CUB_dom"/>
</dbReference>
<feature type="domain" description="CUB" evidence="31">
    <location>
        <begin position="1712"/>
        <end position="1826"/>
    </location>
</feature>
<keyword evidence="19" id="KW-0325">Glycoprotein</keyword>
<keyword evidence="5 28" id="KW-0245">EGF-like domain</keyword>
<dbReference type="FunFam" id="2.10.25.10:FF:000472">
    <property type="entry name" value="Uncharacterized protein, isoform A"/>
    <property type="match status" value="1"/>
</dbReference>
<feature type="disulfide bond" evidence="27">
    <location>
        <begin position="3005"/>
        <end position="3032"/>
    </location>
</feature>
<evidence type="ECO:0000259" key="32">
    <source>
        <dbReference type="PROSITE" id="PS50026"/>
    </source>
</evidence>
<evidence type="ECO:0000256" key="8">
    <source>
        <dbReference type="ARBA" id="ARBA00022628"/>
    </source>
</evidence>
<accession>A0A9Q1BY71</accession>
<dbReference type="OrthoDB" id="6022136at2759"/>
<gene>
    <name evidence="33" type="ORF">HOLleu_19309</name>
</gene>
<feature type="domain" description="CUB" evidence="31">
    <location>
        <begin position="2776"/>
        <end position="2892"/>
    </location>
</feature>
<dbReference type="SMART" id="SM00181">
    <property type="entry name" value="EGF"/>
    <property type="match status" value="8"/>
</dbReference>
<feature type="domain" description="CUB" evidence="31">
    <location>
        <begin position="2896"/>
        <end position="3004"/>
    </location>
</feature>
<dbReference type="GO" id="GO:0005768">
    <property type="term" value="C:endosome"/>
    <property type="evidence" value="ECO:0007669"/>
    <property type="project" value="UniProtKB-SubCell"/>
</dbReference>
<feature type="domain" description="CUB" evidence="31">
    <location>
        <begin position="2656"/>
        <end position="2774"/>
    </location>
</feature>
<dbReference type="PROSITE" id="PS01180">
    <property type="entry name" value="CUB"/>
    <property type="match status" value="27"/>
</dbReference>
<evidence type="ECO:0000256" key="20">
    <source>
        <dbReference type="ARBA" id="ARBA00023221"/>
    </source>
</evidence>
<evidence type="ECO:0000256" key="27">
    <source>
        <dbReference type="PROSITE-ProRule" id="PRU00059"/>
    </source>
</evidence>
<keyword evidence="34" id="KW-1185">Reference proteome</keyword>
<dbReference type="InterPro" id="IPR001881">
    <property type="entry name" value="EGF-like_Ca-bd_dom"/>
</dbReference>
<keyword evidence="18" id="KW-1207">Sterol metabolism</keyword>
<dbReference type="FunFam" id="2.10.25.10:FF:000143">
    <property type="entry name" value="Protein crumbs 1"/>
    <property type="match status" value="1"/>
</dbReference>
<feature type="coiled-coil region" evidence="29">
    <location>
        <begin position="82"/>
        <end position="116"/>
    </location>
</feature>
<evidence type="ECO:0000256" key="26">
    <source>
        <dbReference type="ARBA" id="ARBA00049703"/>
    </source>
</evidence>
<feature type="domain" description="CUB" evidence="31">
    <location>
        <begin position="1315"/>
        <end position="1429"/>
    </location>
</feature>
<dbReference type="InterPro" id="IPR000152">
    <property type="entry name" value="EGF-type_Asp/Asn_hydroxyl_site"/>
</dbReference>
<feature type="domain" description="EGF-like" evidence="32">
    <location>
        <begin position="150"/>
        <end position="186"/>
    </location>
</feature>
<evidence type="ECO:0000256" key="22">
    <source>
        <dbReference type="ARBA" id="ARBA00023285"/>
    </source>
</evidence>
<evidence type="ECO:0000256" key="15">
    <source>
        <dbReference type="ARBA" id="ARBA00023098"/>
    </source>
</evidence>
<keyword evidence="14" id="KW-0653">Protein transport</keyword>
<evidence type="ECO:0000256" key="6">
    <source>
        <dbReference type="ARBA" id="ARBA00022548"/>
    </source>
</evidence>
<dbReference type="Gene3D" id="2.60.120.290">
    <property type="entry name" value="Spermadhesin, CUB domain"/>
    <property type="match status" value="27"/>
</dbReference>
<keyword evidence="12" id="KW-0967">Endosome</keyword>
<feature type="domain" description="CUB" evidence="31">
    <location>
        <begin position="3119"/>
        <end position="3232"/>
    </location>
</feature>
<name>A0A9Q1BY71_HOLLE</name>
<dbReference type="FunFam" id="2.60.120.290:FF:000013">
    <property type="entry name" value="Membrane frizzled-related protein"/>
    <property type="match status" value="17"/>
</dbReference>
<feature type="domain" description="CUB" evidence="31">
    <location>
        <begin position="3005"/>
        <end position="3118"/>
    </location>
</feature>
<dbReference type="InterPro" id="IPR035914">
    <property type="entry name" value="Sperma_CUB_dom_sf"/>
</dbReference>
<dbReference type="PROSITE" id="PS00010">
    <property type="entry name" value="ASX_HYDROXYL"/>
    <property type="match status" value="3"/>
</dbReference>
<dbReference type="Pfam" id="PF12947">
    <property type="entry name" value="EGF_3"/>
    <property type="match status" value="1"/>
</dbReference>
<evidence type="ECO:0000256" key="17">
    <source>
        <dbReference type="ARBA" id="ARBA00023157"/>
    </source>
</evidence>
<evidence type="ECO:0000256" key="2">
    <source>
        <dbReference type="ARBA" id="ARBA00004202"/>
    </source>
</evidence>
<keyword evidence="4" id="KW-1003">Cell membrane</keyword>
<feature type="domain" description="EGF-like" evidence="32">
    <location>
        <begin position="453"/>
        <end position="489"/>
    </location>
</feature>
<feature type="signal peptide" evidence="30">
    <location>
        <begin position="1"/>
        <end position="24"/>
    </location>
</feature>
<feature type="domain" description="CUB" evidence="31">
    <location>
        <begin position="966"/>
        <end position="1079"/>
    </location>
</feature>
<dbReference type="PANTHER" id="PTHR24251">
    <property type="entry name" value="OVOCHYMASE-RELATED"/>
    <property type="match status" value="1"/>
</dbReference>
<keyword evidence="6" id="KW-0153">Cholesterol metabolism</keyword>
<feature type="disulfide bond" evidence="27">
    <location>
        <begin position="1315"/>
        <end position="1342"/>
    </location>
</feature>
<evidence type="ECO:0000256" key="21">
    <source>
        <dbReference type="ARBA" id="ARBA00023228"/>
    </source>
</evidence>
<evidence type="ECO:0000256" key="7">
    <source>
        <dbReference type="ARBA" id="ARBA00022553"/>
    </source>
</evidence>
<evidence type="ECO:0000256" key="28">
    <source>
        <dbReference type="PROSITE-ProRule" id="PRU00076"/>
    </source>
</evidence>
<dbReference type="GO" id="GO:0031419">
    <property type="term" value="F:cobalamin binding"/>
    <property type="evidence" value="ECO:0007669"/>
    <property type="project" value="UniProtKB-KW"/>
</dbReference>
<dbReference type="SMART" id="SM00042">
    <property type="entry name" value="CUB"/>
    <property type="match status" value="27"/>
</dbReference>
<dbReference type="CDD" id="cd00041">
    <property type="entry name" value="CUB"/>
    <property type="match status" value="27"/>
</dbReference>
<dbReference type="Gene3D" id="2.10.25.10">
    <property type="entry name" value="Laminin"/>
    <property type="match status" value="6"/>
</dbReference>
<dbReference type="EMBL" id="JAIZAY010000009">
    <property type="protein sequence ID" value="KAJ8035583.1"/>
    <property type="molecule type" value="Genomic_DNA"/>
</dbReference>
<feature type="domain" description="CUB" evidence="31">
    <location>
        <begin position="2304"/>
        <end position="2421"/>
    </location>
</feature>
<comment type="subunit">
    <text evidence="26">Interacts with AMN. Component of the cubam complex composed of one CUBN trimer and one AMN chain. The cubam complex can dimerize. Interacts with LRP2 in a dual-receptor complex in a calcium-dependent manner. Found in a complex with PID1/PCLI1, LRP1 and CUBNI. Interacts with LRP1 and PID1/PCLI1.</text>
</comment>
<keyword evidence="21" id="KW-0458">Lysosome</keyword>
<dbReference type="SUPFAM" id="SSF57184">
    <property type="entry name" value="Growth factor receptor domain"/>
    <property type="match status" value="1"/>
</dbReference>
<dbReference type="SUPFAM" id="SSF57196">
    <property type="entry name" value="EGF/Laminin"/>
    <property type="match status" value="4"/>
</dbReference>
<comment type="function">
    <text evidence="25">Endocytic receptor which plays a role in lipoprotein, vitamin and iron metabolism by facilitating their uptake. Acts together with LRP2 to mediate endocytosis of high-density lipoproteins, GC, hemoglobin, ALB, TF and SCGB1A1. Acts together with AMN to mediate endocytosis of the CBLIF-cobalamin complex. Binds to ALB, MB, Kappa and lambda-light chains, TF, hemoglobin, GC, SCGB1A1, APOA1, high density lipoprotein, and the CBLIF-cobalamin complex. Ligand binding requires calcium. Serves as important transporter in several absorptive epithelia, including intestine, renal proximal tubules and embryonic yolk sac. May play an important role in the development of the peri-implantation embryo through internalization of APOA1 and cholesterol. Binds to LGALS3 at the maternal-fetal interface.</text>
</comment>
<feature type="domain" description="CUB" evidence="31">
    <location>
        <begin position="2072"/>
        <end position="2185"/>
    </location>
</feature>
<dbReference type="Pfam" id="PF00008">
    <property type="entry name" value="EGF"/>
    <property type="match status" value="2"/>
</dbReference>
<dbReference type="GO" id="GO:0005886">
    <property type="term" value="C:plasma membrane"/>
    <property type="evidence" value="ECO:0007669"/>
    <property type="project" value="UniProtKB-SubCell"/>
</dbReference>
<protein>
    <recommendedName>
        <fullName evidence="24">Cubilin</fullName>
    </recommendedName>
</protein>
<feature type="disulfide bond" evidence="27">
    <location>
        <begin position="612"/>
        <end position="639"/>
    </location>
</feature>
<feature type="domain" description="CUB" evidence="31">
    <location>
        <begin position="1830"/>
        <end position="1940"/>
    </location>
</feature>
<dbReference type="GO" id="GO:0015031">
    <property type="term" value="P:protein transport"/>
    <property type="evidence" value="ECO:0007669"/>
    <property type="project" value="UniProtKB-KW"/>
</dbReference>
<dbReference type="Proteomes" id="UP001152320">
    <property type="component" value="Chromosome 9"/>
</dbReference>
<feature type="domain" description="CUB" evidence="31">
    <location>
        <begin position="1085"/>
        <end position="1198"/>
    </location>
</feature>
<dbReference type="FunFam" id="2.60.120.290:FF:000003">
    <property type="entry name" value="Neuropilin"/>
    <property type="match status" value="3"/>
</dbReference>
<keyword evidence="9" id="KW-0165">Cleavage on pair of basic residues</keyword>
<feature type="disulfide bond" evidence="28">
    <location>
        <begin position="441"/>
        <end position="450"/>
    </location>
</feature>
<dbReference type="InterPro" id="IPR000742">
    <property type="entry name" value="EGF"/>
</dbReference>
<comment type="caution">
    <text evidence="28">Lacks conserved residue(s) required for the propagation of feature annotation.</text>
</comment>
<feature type="chain" id="PRO_5040472672" description="Cubilin" evidence="30">
    <location>
        <begin position="25"/>
        <end position="3714"/>
    </location>
</feature>
<evidence type="ECO:0000256" key="18">
    <source>
        <dbReference type="ARBA" id="ARBA00023166"/>
    </source>
</evidence>
<dbReference type="GO" id="GO:0005509">
    <property type="term" value="F:calcium ion binding"/>
    <property type="evidence" value="ECO:0007669"/>
    <property type="project" value="InterPro"/>
</dbReference>
<dbReference type="SUPFAM" id="SSF49854">
    <property type="entry name" value="Spermadhesin, CUB domain"/>
    <property type="match status" value="27"/>
</dbReference>
<feature type="domain" description="EGF-like" evidence="32">
    <location>
        <begin position="284"/>
        <end position="323"/>
    </location>
</feature>
<dbReference type="CDD" id="cd22201">
    <property type="entry name" value="cubilin_NTD"/>
    <property type="match status" value="1"/>
</dbReference>
<feature type="domain" description="CUB" evidence="31">
    <location>
        <begin position="845"/>
        <end position="957"/>
    </location>
</feature>
<feature type="domain" description="CUB" evidence="31">
    <location>
        <begin position="612"/>
        <end position="725"/>
    </location>
</feature>
<keyword evidence="13" id="KW-0106">Calcium</keyword>
<keyword evidence="17 28" id="KW-1015">Disulfide bond</keyword>
<feature type="domain" description="EGF-like" evidence="32">
    <location>
        <begin position="368"/>
        <end position="409"/>
    </location>
</feature>
<keyword evidence="10 30" id="KW-0732">Signal</keyword>
<dbReference type="FunFam" id="2.10.25.10:FF:000260">
    <property type="entry name" value="Notch receptor 4"/>
    <property type="match status" value="1"/>
</dbReference>
<feature type="domain" description="CUB" evidence="31">
    <location>
        <begin position="3360"/>
        <end position="3475"/>
    </location>
</feature>
<keyword evidence="7" id="KW-0597">Phosphoprotein</keyword>
<feature type="domain" description="CUB" evidence="31">
    <location>
        <begin position="3239"/>
        <end position="3356"/>
    </location>
</feature>
<dbReference type="CDD" id="cd00054">
    <property type="entry name" value="EGF_CA"/>
    <property type="match status" value="5"/>
</dbReference>
<evidence type="ECO:0000256" key="10">
    <source>
        <dbReference type="ARBA" id="ARBA00022729"/>
    </source>
</evidence>
<evidence type="ECO:0000313" key="33">
    <source>
        <dbReference type="EMBL" id="KAJ8035583.1"/>
    </source>
</evidence>
<feature type="domain" description="CUB" evidence="31">
    <location>
        <begin position="2186"/>
        <end position="2300"/>
    </location>
</feature>
<feature type="domain" description="CUB" evidence="31">
    <location>
        <begin position="2539"/>
        <end position="2651"/>
    </location>
</feature>
<keyword evidence="29" id="KW-0175">Coiled coil</keyword>
<comment type="caution">
    <text evidence="33">The sequence shown here is derived from an EMBL/GenBank/DDBJ whole genome shotgun (WGS) entry which is preliminary data.</text>
</comment>
<keyword evidence="15" id="KW-0443">Lipid metabolism</keyword>
<reference evidence="33" key="1">
    <citation type="submission" date="2021-10" db="EMBL/GenBank/DDBJ databases">
        <title>Tropical sea cucumber genome reveals ecological adaptation and Cuvierian tubules defense mechanism.</title>
        <authorList>
            <person name="Chen T."/>
        </authorList>
    </citation>
    <scope>NUCLEOTIDE SEQUENCE</scope>
    <source>
        <strain evidence="33">Nanhai2018</strain>
        <tissue evidence="33">Muscle</tissue>
    </source>
</reference>
<feature type="domain" description="EGF-like" evidence="32">
    <location>
        <begin position="416"/>
        <end position="451"/>
    </location>
</feature>
<feature type="domain" description="CUB" evidence="31">
    <location>
        <begin position="731"/>
        <end position="844"/>
    </location>
</feature>
<dbReference type="PROSITE" id="PS50026">
    <property type="entry name" value="EGF_3"/>
    <property type="match status" value="6"/>
</dbReference>
<feature type="domain" description="CUB" evidence="31">
    <location>
        <begin position="1576"/>
        <end position="1690"/>
    </location>
</feature>
<evidence type="ECO:0000256" key="29">
    <source>
        <dbReference type="SAM" id="Coils"/>
    </source>
</evidence>
<evidence type="ECO:0000256" key="19">
    <source>
        <dbReference type="ARBA" id="ARBA00023180"/>
    </source>
</evidence>
<feature type="domain" description="EGF-like" evidence="32">
    <location>
        <begin position="188"/>
        <end position="229"/>
    </location>
</feature>
<keyword evidence="8" id="KW-0846">Cobalamin</keyword>
<evidence type="ECO:0000313" key="34">
    <source>
        <dbReference type="Proteomes" id="UP001152320"/>
    </source>
</evidence>
<keyword evidence="11" id="KW-0677">Repeat</keyword>
<dbReference type="SMART" id="SM00179">
    <property type="entry name" value="EGF_CA"/>
    <property type="match status" value="7"/>
</dbReference>
<dbReference type="InterPro" id="IPR009030">
    <property type="entry name" value="Growth_fac_rcpt_cys_sf"/>
</dbReference>
<dbReference type="GO" id="GO:0005765">
    <property type="term" value="C:lysosomal membrane"/>
    <property type="evidence" value="ECO:0007669"/>
    <property type="project" value="UniProtKB-SubCell"/>
</dbReference>
<keyword evidence="3" id="KW-0813">Transport</keyword>
<evidence type="ECO:0000256" key="16">
    <source>
        <dbReference type="ARBA" id="ARBA00023136"/>
    </source>
</evidence>
<feature type="domain" description="CUB" evidence="31">
    <location>
        <begin position="2423"/>
        <end position="2535"/>
    </location>
</feature>
<organism evidence="33 34">
    <name type="scientific">Holothuria leucospilota</name>
    <name type="common">Black long sea cucumber</name>
    <name type="synonym">Mertensiothuria leucospilota</name>
    <dbReference type="NCBI Taxonomy" id="206669"/>
    <lineage>
        <taxon>Eukaryota</taxon>
        <taxon>Metazoa</taxon>
        <taxon>Echinodermata</taxon>
        <taxon>Eleutherozoa</taxon>
        <taxon>Echinozoa</taxon>
        <taxon>Holothuroidea</taxon>
        <taxon>Aspidochirotacea</taxon>
        <taxon>Aspidochirotida</taxon>
        <taxon>Holothuriidae</taxon>
        <taxon>Holothuria</taxon>
    </lineage>
</organism>
<keyword evidence="22" id="KW-0170">Cobalt</keyword>
<evidence type="ECO:0000256" key="9">
    <source>
        <dbReference type="ARBA" id="ARBA00022685"/>
    </source>
</evidence>
<feature type="disulfide bond" evidence="27">
    <location>
        <begin position="1712"/>
        <end position="1739"/>
    </location>
</feature>
<feature type="disulfide bond" evidence="28">
    <location>
        <begin position="420"/>
        <end position="430"/>
    </location>
</feature>
<dbReference type="PROSITE" id="PS01186">
    <property type="entry name" value="EGF_2"/>
    <property type="match status" value="3"/>
</dbReference>
<sequence length="3714" mass="400068">MWSTKDFVTFILLTAVLSISRVLSDGNREKRDVNQDEQPRIITTDGHLLFQTGDNHNITFRTGTTGRVVIGDADLTEVIRTVKSNTLNVESLQSQVDELKQQIQSIQNELGGLTIRVGSLESGDTGTDPDLINQVNSIQSQLNSIETNLQSNECSSNPCQNGGTCTDLYNSFQCQCPDGWTGTTCSQDVNECSIIQGTPDACQNGGTCQNIQGSYRCLCTSDWYGAKCTIQYDDCTTASHDMLCDHGYCVNEPRVVAGQPKYSCICYDGWTTDSSSSNPACSVDVNECDDFPCFAGVTCTNVAGAYYCGNCPSGYTGNGKQCSDVNECLTNNGGCSLSPLVTCINSLGSRSCGVCPAGYVGDGVTCTYIGICNMENGGCSSLATCVENSGVPDGRTCTCPDGYTGDGVGSNGCVPSSTSCSTNPCVYGRCEPDGASYSCICTPGFTGSRCETNINECASNPCANGGSCVDGYNSYICNCASGYSGVRCEESSQSCGGTYFSELGSFSFPGDGESYQHSATCSWTITTNVDKVLMIQFTSLKIEYHDNCDYDSVQLFDGPSMSSYPLSDRICGSSTPDPFTSTHNQVFVQFVSDSSNSGEGFTLSWSSLDPVCGGTLDDSNHGDISSPGYPGNYPNLRDCSWTVTVDAGRYITFAFASIDLETSDDCSNDYLEIYDGLNDQYTLLGQFCTSDSPSPIQTTGPYAFLRFHSNSANTGQGFHITYTSMLIDPGCGGAITDDSGVIISPNYPNDYNHNADCIWTIQVPDTEVILFTITNLEIEVHGSCVYDYVELRDGFDETAPFVGRYCDSSAIPPPFISSTNSLYVKFHSDASISAGGFRATFEVYCGGSFTEDNGEVVSPYFPNQYPHEKTCEYFITAGDGQGVQLTFVTLAIEYHPDCNYDYVEVRDGSTADTTLIGRYCGTSLPAPITSTGSGLYLKFATDGSVTNFGFRATYTFVDVSPPSNGCGGLFTDPTGIISSPVHPELYPHSAHCVYDIQVSEGSVVRLTFSFFSLEYHSSCNYDYVEIYDNSTTTGNALMGKYCGTDTPPVLTSTGNLMTVVFHSDSSVALDGFTANYVALNSSLVCGAQLTATTGVITSPRYPSPYYNNAECVWTIIVPSGQQISVTFTAFELEGSSTCLYDYLELRNGGYGTSPLIATLCGSTLPSTPYISHSNRMYIKFKTDGSVTYSGFSLSYDGTATGCGGTLTTPTGSFTSPNYPYPYDHNAECFWSITANQGHKITLMFTDFSLESHYSCAYDYVRVYDGPNESSNLIDTYCGTTIPPFITSTGSALYVKYRTDYSVSADGFQAMYMSTCEEVRLTARTGFIESANYPDAYPHGEDCSWVIETTVGNTINISFVDLDLEYHGQCVYDYIKVIDGQASSDTVLVQLCGSEAEGSVYYSTGNYLRIEFHTDASVANGGFQAYYVINGCGDDLTGNSGTFNSLNYPQPYEHSRTCEWTIMVELGHSITLSIEDIDLEQSTSCQYDSLEIYTGQDDSGFLLAQLCSQQDQTQQVSTTGNQMYIRFITDESVNGGGFNATYVSNPGDCINATSSFKNETDTVKNGTDPKSVCIPGCGGNFSTPTGNIHSLNYPDTYPHNSDCSWLITVQENARVELTFNSFNLESATNCVYDYVKVYDGDSAASSLLLTWCGSSLPSPPVISSTNNTMFVRMYSDYSVAASGFDATYVTGMFTYVTGIFTYVTHMVTCVTACGGRRDATLGGYINSPNFPSPYNGNQNCSWIIQSPNPTDRVTLTFVALDLETAPTGCYDYVQVLDGDDLDAPGGDPICGTTLPSPITSFGSSMVVNFISDGSNHGTGFRALYSTAGAACGGDFTAPSGTFTSPGYPDSYPQSAECVWTIVVSAGSRVQMSFSMFDIEDSSNCVNDFLEVREEDENGALMGRFCGSTPPSNLTIGTTAWIRFQSDSTGTAAGFVSTYQQVNGGDLSGSTGEIFSPNYPDPYADGLSVTWTITVDPSYFILIIIVDVEIEGSGISCPYDYLRIFDGINNQAAMLAEICGSTIPSPTLTTGNTALVQFITDGSVTGRGFRLQWQQTTSVATGLPPVLPTDVSGCDQSLTATSALQNFTSPGYPDGYDNNLVCRYTISAPPTRTVMLNFTDLRLEDSTSCRYDSVKVYDGPSDTDALLGNYCGRSSVEVYSTTQTMLVIFASDASVTSAGFFATYTSHCGGTFRSPSGTLTSPGYPSDYPADSDCTYIIETTIGSTISVTFSAFLLEDSPSCTKDSITIFNGGEEESPPLGSGTYCGSTSPGTLDTTSNKLRIRFVSDGSGSSSGFSLTYTTVVEACGGAITLSESLPSGTLTSPNYPSEYDQNTDCQWTISSPAGTFIGATFASLFYIEAHASCQYDYVEIRDGSQATSDLLGKFCGTTQPPSVKSTGNAMFVRFRTDSSVAHAGFSLTYGIAQCGGRVSGSSGTIRSPGYPGNYNNNDMCEWIFEGLPGHFLTVSFPAFDLQQTNNCSADYVVIHDGRNQSDPLLGRYCGSDEISDVDTSSNIAYVKFATDDTFVSTGFMIQFTSSQESCGGDLQTPTGTLQSPSYPQNYDHSRICEWRITVQEGYSVNLYFLDLDIEVSGNCIYDFVAVYNGLEDDAPLIDKYCGTSSPDRVSSSGNTMRVVFQTDASVNGRGFQARYDSQNLSVCGETIQTTPPSTGYITSPGYGQSNYSNDLSCDWMLSNTNIVNSSLQISFDDPWGLEGGTCIHDYVEIRSGVNAEAPLIGRYCGDSKPLPISSPWNTLFIRFRTDSSVVDTGFRLKYQGTDCGGILTSSSGVITSPNFPAPYRDEDHCAWLIQAPEGSILVMTFSNFSIESHEKCNYDYLMIKNGGSWDSPSISGEFGWCDGNPPPHRVVSSSNEVMVIFSTDQSASDSGFRMEYTTNTAGCGGIYQGNTGTIQSDNYPNPYPANEECIWIISVETGYNVILTFDPSYNLGSGDTVTIYDGTDTDAVVIQTFTSTPPTAPVQSSFPFMTVKFRSDGTNQGTGFMATWSVGCGGNLTAQTGRITSQGYPTRSYDNNANCEYVIEVDTGDSVLIFFDDRFDLEDGAGCSYDSLSFYDGRDNSGTLLGQYCGSTVPDQIENIGPVFVAFRTDGSITRSGFGFSYEPGCGGLYTDDDGTLGTPTHLDTYKNSQNCTWSIRVSEGKSVQLRFTSFQVEYHVDCNYDHLVIYDGEDFSADPLTARLCGDTLPDQLTSSSNSMFINFVTDTSVTQEGFQATYQAVYGPTVGCGGTLTGGTGTIQSVDINSDGSYEPNLDCMWYITIPDSSKVVQFDFSGVFQIEPSSSGCTFDYIEIHDGINSYSPLVGFYCGTSAPSTITLSSSQAFVRFVSDSSVNQAGFTLTYSSADRTCGGQLNATSAPQVLKSPNYPNDYPHNARCSWVITATESSDKVRLITTAIDIEAHTACNYDYVQFSDFPMTATGQSVHYCGQTLPPSFDSVDQTALVYFVTDLNSAGAGFSLTYLIADCNQNLTETNGRLTSPGYPRAYNVGHNCTTRLTSPAGSFLTLYFDDFELESSGGCIFDYLRIRDGPSPSSTVAFFSCGIYIPDPIFGSSNEMYLEFYTDSSINFAGYAITYTSSSVSSGCGGPLTGTSGTFASPSYPNEYPANLTCEWAIEVPARRQPVSLEFTVFKIEGQEGVCSEDYVEVYQGTATTDPLIGRYCGTNIPAVITATTNVRNLLVRFITNSENAGDVDFTGFRAKYSS</sequence>
<dbReference type="PROSITE" id="PS01187">
    <property type="entry name" value="EGF_CA"/>
    <property type="match status" value="3"/>
</dbReference>
<evidence type="ECO:0000256" key="25">
    <source>
        <dbReference type="ARBA" id="ARBA00049611"/>
    </source>
</evidence>
<keyword evidence="16" id="KW-0472">Membrane</keyword>
<evidence type="ECO:0000256" key="4">
    <source>
        <dbReference type="ARBA" id="ARBA00022475"/>
    </source>
</evidence>
<evidence type="ECO:0000256" key="24">
    <source>
        <dbReference type="ARBA" id="ARBA00023878"/>
    </source>
</evidence>
<feature type="domain" description="CUB" evidence="31">
    <location>
        <begin position="1431"/>
        <end position="1544"/>
    </location>
</feature>
<dbReference type="InterPro" id="IPR024731">
    <property type="entry name" value="NELL2-like_EGF"/>
</dbReference>
<evidence type="ECO:0000256" key="23">
    <source>
        <dbReference type="ARBA" id="ARBA00023765"/>
    </source>
</evidence>